<reference evidence="2 3" key="1">
    <citation type="journal article" date="2011" name="Science">
        <title>The Selaginella genome identifies genetic changes associated with the evolution of vascular plants.</title>
        <authorList>
            <person name="Banks J.A."/>
            <person name="Nishiyama T."/>
            <person name="Hasebe M."/>
            <person name="Bowman J.L."/>
            <person name="Gribskov M."/>
            <person name="dePamphilis C."/>
            <person name="Albert V.A."/>
            <person name="Aono N."/>
            <person name="Aoyama T."/>
            <person name="Ambrose B.A."/>
            <person name="Ashton N.W."/>
            <person name="Axtell M.J."/>
            <person name="Barker E."/>
            <person name="Barker M.S."/>
            <person name="Bennetzen J.L."/>
            <person name="Bonawitz N.D."/>
            <person name="Chapple C."/>
            <person name="Cheng C."/>
            <person name="Correa L.G."/>
            <person name="Dacre M."/>
            <person name="DeBarry J."/>
            <person name="Dreyer I."/>
            <person name="Elias M."/>
            <person name="Engstrom E.M."/>
            <person name="Estelle M."/>
            <person name="Feng L."/>
            <person name="Finet C."/>
            <person name="Floyd S.K."/>
            <person name="Frommer W.B."/>
            <person name="Fujita T."/>
            <person name="Gramzow L."/>
            <person name="Gutensohn M."/>
            <person name="Harholt J."/>
            <person name="Hattori M."/>
            <person name="Heyl A."/>
            <person name="Hirai T."/>
            <person name="Hiwatashi Y."/>
            <person name="Ishikawa M."/>
            <person name="Iwata M."/>
            <person name="Karol K.G."/>
            <person name="Koehler B."/>
            <person name="Kolukisaoglu U."/>
            <person name="Kubo M."/>
            <person name="Kurata T."/>
            <person name="Lalonde S."/>
            <person name="Li K."/>
            <person name="Li Y."/>
            <person name="Litt A."/>
            <person name="Lyons E."/>
            <person name="Manning G."/>
            <person name="Maruyama T."/>
            <person name="Michael T.P."/>
            <person name="Mikami K."/>
            <person name="Miyazaki S."/>
            <person name="Morinaga S."/>
            <person name="Murata T."/>
            <person name="Mueller-Roeber B."/>
            <person name="Nelson D.R."/>
            <person name="Obara M."/>
            <person name="Oguri Y."/>
            <person name="Olmstead R.G."/>
            <person name="Onodera N."/>
            <person name="Petersen B.L."/>
            <person name="Pils B."/>
            <person name="Prigge M."/>
            <person name="Rensing S.A."/>
            <person name="Riano-Pachon D.M."/>
            <person name="Roberts A.W."/>
            <person name="Sato Y."/>
            <person name="Scheller H.V."/>
            <person name="Schulz B."/>
            <person name="Schulz C."/>
            <person name="Shakirov E.V."/>
            <person name="Shibagaki N."/>
            <person name="Shinohara N."/>
            <person name="Shippen D.E."/>
            <person name="Soerensen I."/>
            <person name="Sotooka R."/>
            <person name="Sugimoto N."/>
            <person name="Sugita M."/>
            <person name="Sumikawa N."/>
            <person name="Tanurdzic M."/>
            <person name="Theissen G."/>
            <person name="Ulvskov P."/>
            <person name="Wakazuki S."/>
            <person name="Weng J.K."/>
            <person name="Willats W.W."/>
            <person name="Wipf D."/>
            <person name="Wolf P.G."/>
            <person name="Yang L."/>
            <person name="Zimmer A.D."/>
            <person name="Zhu Q."/>
            <person name="Mitros T."/>
            <person name="Hellsten U."/>
            <person name="Loque D."/>
            <person name="Otillar R."/>
            <person name="Salamov A."/>
            <person name="Schmutz J."/>
            <person name="Shapiro H."/>
            <person name="Lindquist E."/>
            <person name="Lucas S."/>
            <person name="Rokhsar D."/>
            <person name="Grigoriev I.V."/>
        </authorList>
    </citation>
    <scope>NUCLEOTIDE SEQUENCE [LARGE SCALE GENOMIC DNA]</scope>
</reference>
<dbReference type="STRING" id="88036.D8RLX0"/>
<dbReference type="Gramene" id="EFJ26791">
    <property type="protein sequence ID" value="EFJ26791"/>
    <property type="gene ID" value="SELMODRAFT_441675"/>
</dbReference>
<keyword evidence="3" id="KW-1185">Reference proteome</keyword>
<protein>
    <submittedName>
        <fullName evidence="2">Uncharacterized protein</fullName>
    </submittedName>
</protein>
<dbReference type="PANTHER" id="PTHR37203:SF3">
    <property type="entry name" value="SLR0975 PROTEIN"/>
    <property type="match status" value="1"/>
</dbReference>
<dbReference type="PANTHER" id="PTHR37203">
    <property type="match status" value="1"/>
</dbReference>
<dbReference type="Proteomes" id="UP000001514">
    <property type="component" value="Unassembled WGS sequence"/>
</dbReference>
<dbReference type="KEGG" id="smo:SELMODRAFT_441675"/>
<evidence type="ECO:0000256" key="1">
    <source>
        <dbReference type="SAM" id="MobiDB-lite"/>
    </source>
</evidence>
<proteinExistence type="predicted"/>
<organism evidence="3">
    <name type="scientific">Selaginella moellendorffii</name>
    <name type="common">Spikemoss</name>
    <dbReference type="NCBI Taxonomy" id="88036"/>
    <lineage>
        <taxon>Eukaryota</taxon>
        <taxon>Viridiplantae</taxon>
        <taxon>Streptophyta</taxon>
        <taxon>Embryophyta</taxon>
        <taxon>Tracheophyta</taxon>
        <taxon>Lycopodiopsida</taxon>
        <taxon>Selaginellales</taxon>
        <taxon>Selaginellaceae</taxon>
        <taxon>Selaginella</taxon>
    </lineage>
</organism>
<feature type="region of interest" description="Disordered" evidence="1">
    <location>
        <begin position="179"/>
        <end position="198"/>
    </location>
</feature>
<dbReference type="FunCoup" id="D8RLX0">
    <property type="interactions" value="1345"/>
</dbReference>
<dbReference type="AlphaFoldDB" id="D8RLX0"/>
<name>D8RLX0_SELML</name>
<gene>
    <name evidence="2" type="ORF">SELMODRAFT_441675</name>
</gene>
<accession>D8RLX0</accession>
<dbReference type="eggNOG" id="ENOG502QT28">
    <property type="taxonomic scope" value="Eukaryota"/>
</dbReference>
<sequence length="380" mass="42120">MALSGLASPLPRFHRSRSPYIESSRQFFHHFLDVRSTRARLPRLGHQQHRLQVLAAVDPELHTVLELASDVELSELSSILYGKSFFSPVFKSVAQGDGSSPRHSEDGEEKRDDLLERLESRLLFLAADAKSTVTGRRPRYRDVLLQVRQKLKIPCSLKLPTEDLEAEIFLFLLQQSSSPSEPLRIDDDPSDAETSQSGSWRKNLAAALKLGGRELVSAVFKVCVFPFLDYLSNLTPTRQGGSALTMSTLQRLVAKELSGKMLMEAARYQLAREALKKGGQLVATKLESRVTMLAARQLLAGAAARYITIRSTMMLLGPILWGTFIADVVVTALGPDYLRVVRAIYALAQIRLTRTYGWKRGSLLCQGVCNGSGSAMSPVY</sequence>
<evidence type="ECO:0000313" key="3">
    <source>
        <dbReference type="Proteomes" id="UP000001514"/>
    </source>
</evidence>
<evidence type="ECO:0000313" key="2">
    <source>
        <dbReference type="EMBL" id="EFJ26791.1"/>
    </source>
</evidence>
<dbReference type="HOGENOM" id="CLU_060840_1_0_1"/>
<dbReference type="OMA" id="HFATYQV"/>
<dbReference type="InParanoid" id="D8RLX0"/>
<dbReference type="EMBL" id="GL377583">
    <property type="protein sequence ID" value="EFJ26791.1"/>
    <property type="molecule type" value="Genomic_DNA"/>
</dbReference>